<proteinExistence type="predicted"/>
<dbReference type="AlphaFoldDB" id="A0A9N9KKM2"/>
<name>A0A9N9KKM2_9GLOM</name>
<evidence type="ECO:0000313" key="1">
    <source>
        <dbReference type="EMBL" id="CAG8835539.1"/>
    </source>
</evidence>
<feature type="non-terminal residue" evidence="1">
    <location>
        <position position="1"/>
    </location>
</feature>
<feature type="non-terminal residue" evidence="1">
    <location>
        <position position="185"/>
    </location>
</feature>
<dbReference type="EMBL" id="CAJVQA010076281">
    <property type="protein sequence ID" value="CAG8835539.1"/>
    <property type="molecule type" value="Genomic_DNA"/>
</dbReference>
<organism evidence="1 2">
    <name type="scientific">Cetraspora pellucida</name>
    <dbReference type="NCBI Taxonomy" id="1433469"/>
    <lineage>
        <taxon>Eukaryota</taxon>
        <taxon>Fungi</taxon>
        <taxon>Fungi incertae sedis</taxon>
        <taxon>Mucoromycota</taxon>
        <taxon>Glomeromycotina</taxon>
        <taxon>Glomeromycetes</taxon>
        <taxon>Diversisporales</taxon>
        <taxon>Gigasporaceae</taxon>
        <taxon>Cetraspora</taxon>
    </lineage>
</organism>
<evidence type="ECO:0000313" key="2">
    <source>
        <dbReference type="Proteomes" id="UP000789759"/>
    </source>
</evidence>
<protein>
    <submittedName>
        <fullName evidence="1">20637_t:CDS:1</fullName>
    </submittedName>
</protein>
<sequence>EVWVSKEINDINTEDKLYDLCKKFMIERFKVTNLEKEQLEIIQPVKQTIITRKHITIRYIHTLIGHQDDDGCVVLNEKVADYYGFKSVEECLQHLRKYFKTERVTKFHHNVWVTACTIWYLRLIAVDHRHEWIANYEKSSKWLTRQCNGDTNLENEIMECAKKFIIERYEVDKEAIEADDSFIAA</sequence>
<reference evidence="1" key="1">
    <citation type="submission" date="2021-06" db="EMBL/GenBank/DDBJ databases">
        <authorList>
            <person name="Kallberg Y."/>
            <person name="Tangrot J."/>
            <person name="Rosling A."/>
        </authorList>
    </citation>
    <scope>NUCLEOTIDE SEQUENCE</scope>
    <source>
        <strain evidence="1">FL966</strain>
    </source>
</reference>
<comment type="caution">
    <text evidence="1">The sequence shown here is derived from an EMBL/GenBank/DDBJ whole genome shotgun (WGS) entry which is preliminary data.</text>
</comment>
<gene>
    <name evidence="1" type="ORF">CPELLU_LOCUS21250</name>
</gene>
<dbReference type="OrthoDB" id="9895617at2759"/>
<keyword evidence="2" id="KW-1185">Reference proteome</keyword>
<accession>A0A9N9KKM2</accession>
<dbReference type="Proteomes" id="UP000789759">
    <property type="component" value="Unassembled WGS sequence"/>
</dbReference>